<name>A0A4Y2DW07_ARAVE</name>
<keyword evidence="6" id="KW-1185">Reference proteome</keyword>
<dbReference type="SMART" id="SM00225">
    <property type="entry name" value="BTB"/>
    <property type="match status" value="1"/>
</dbReference>
<comment type="caution">
    <text evidence="5">The sequence shown here is derived from an EMBL/GenBank/DDBJ whole genome shotgun (WGS) entry which is preliminary data.</text>
</comment>
<dbReference type="InterPro" id="IPR000210">
    <property type="entry name" value="BTB/POZ_dom"/>
</dbReference>
<dbReference type="Pfam" id="PF01344">
    <property type="entry name" value="Kelch_1"/>
    <property type="match status" value="1"/>
</dbReference>
<accession>A0A4Y2DW07</accession>
<dbReference type="PANTHER" id="PTHR24412">
    <property type="entry name" value="KELCH PROTEIN"/>
    <property type="match status" value="1"/>
</dbReference>
<dbReference type="Gene3D" id="2.120.10.80">
    <property type="entry name" value="Kelch-type beta propeller"/>
    <property type="match status" value="1"/>
</dbReference>
<dbReference type="GO" id="GO:0003779">
    <property type="term" value="F:actin binding"/>
    <property type="evidence" value="ECO:0007669"/>
    <property type="project" value="UniProtKB-KW"/>
</dbReference>
<dbReference type="CDD" id="cd18186">
    <property type="entry name" value="BTB_POZ_ZBTB_KLHL-like"/>
    <property type="match status" value="1"/>
</dbReference>
<proteinExistence type="predicted"/>
<dbReference type="InterPro" id="IPR011333">
    <property type="entry name" value="SKP1/BTB/POZ_sf"/>
</dbReference>
<dbReference type="InterPro" id="IPR011705">
    <property type="entry name" value="BACK"/>
</dbReference>
<dbReference type="InterPro" id="IPR015915">
    <property type="entry name" value="Kelch-typ_b-propeller"/>
</dbReference>
<dbReference type="PANTHER" id="PTHR24412:SF489">
    <property type="entry name" value="RING FINGER DOMAIN AND KELCH REPEAT-CONTAINING PROTEIN DDB_G0271372"/>
    <property type="match status" value="1"/>
</dbReference>
<dbReference type="EMBL" id="BGPR01000453">
    <property type="protein sequence ID" value="GBM21083.1"/>
    <property type="molecule type" value="Genomic_DNA"/>
</dbReference>
<feature type="domain" description="BTB" evidence="4">
    <location>
        <begin position="24"/>
        <end position="89"/>
    </location>
</feature>
<keyword evidence="2" id="KW-0677">Repeat</keyword>
<dbReference type="Gene3D" id="1.25.40.420">
    <property type="match status" value="1"/>
</dbReference>
<dbReference type="InterPro" id="IPR006652">
    <property type="entry name" value="Kelch_1"/>
</dbReference>
<dbReference type="Proteomes" id="UP000499080">
    <property type="component" value="Unassembled WGS sequence"/>
</dbReference>
<dbReference type="OrthoDB" id="6052799at2759"/>
<organism evidence="5 6">
    <name type="scientific">Araneus ventricosus</name>
    <name type="common">Orbweaver spider</name>
    <name type="synonym">Epeira ventricosa</name>
    <dbReference type="NCBI Taxonomy" id="182803"/>
    <lineage>
        <taxon>Eukaryota</taxon>
        <taxon>Metazoa</taxon>
        <taxon>Ecdysozoa</taxon>
        <taxon>Arthropoda</taxon>
        <taxon>Chelicerata</taxon>
        <taxon>Arachnida</taxon>
        <taxon>Araneae</taxon>
        <taxon>Araneomorphae</taxon>
        <taxon>Entelegynae</taxon>
        <taxon>Araneoidea</taxon>
        <taxon>Araneidae</taxon>
        <taxon>Araneus</taxon>
    </lineage>
</organism>
<keyword evidence="3" id="KW-0009">Actin-binding</keyword>
<sequence length="593" mass="68892">MSVPAKSFAEIFNSGYWEGMQQYMDGGLQTDEGTTFRIHRVLLSQRSRYFHALFNYNLNQETVIISNIDSKILESILQNIYTGVIALDEKNLCDLLITSDYLLLDDLLKSCESFAIQNMTSINCLPLLIVASQFNRLVIIEDCYRYALVHFEDILETSGSKLEELPLEILEKLLESKSLNVISERSVWKAIVSWTEADISTRLPQAPILLTCLRHEEVEDDLEAEILAHTIVNSNPYIFGLMLNNQSNFSTLKCAILSQYRSFEPHNQNLPYSHGPRMPNRLYLIARRTLTPAKDSIGLFLSCDNELDFWRQIGETNFLVEEMLRIGQQIYMLRMGIVQCIFDIVDEAWLERNFPPRPSSNGYFNGTTITLGEQLYYIDQGVVTLEDSRNIIFRYELENNRWEHITMILDIAINGVVTLKDQIFLVGLSKLEPVPTMICQAYDPEKDSWILLPAPNIFREEFSILVFHEKVFVIPGQKDEEEQPKKVEVYDPLQNTWILLPDLPFLYFLPRAVVMGDKIIVYENNKEDSRYQKVDPPVYWDEGVQLWQIIDESSPWYHIERYSFLFLDDCLLVKDITTKSRCPGNKWERIFPA</sequence>
<dbReference type="PROSITE" id="PS50097">
    <property type="entry name" value="BTB"/>
    <property type="match status" value="1"/>
</dbReference>
<dbReference type="SMART" id="SM00875">
    <property type="entry name" value="BACK"/>
    <property type="match status" value="1"/>
</dbReference>
<dbReference type="Gene3D" id="3.30.710.10">
    <property type="entry name" value="Potassium Channel Kv1.1, Chain A"/>
    <property type="match status" value="1"/>
</dbReference>
<evidence type="ECO:0000313" key="6">
    <source>
        <dbReference type="Proteomes" id="UP000499080"/>
    </source>
</evidence>
<dbReference type="SUPFAM" id="SSF54695">
    <property type="entry name" value="POZ domain"/>
    <property type="match status" value="1"/>
</dbReference>
<dbReference type="Pfam" id="PF07707">
    <property type="entry name" value="BACK"/>
    <property type="match status" value="1"/>
</dbReference>
<protein>
    <recommendedName>
        <fullName evidence="4">BTB domain-containing protein</fullName>
    </recommendedName>
</protein>
<evidence type="ECO:0000256" key="2">
    <source>
        <dbReference type="ARBA" id="ARBA00022737"/>
    </source>
</evidence>
<dbReference type="SUPFAM" id="SSF117281">
    <property type="entry name" value="Kelch motif"/>
    <property type="match status" value="1"/>
</dbReference>
<keyword evidence="1" id="KW-0880">Kelch repeat</keyword>
<dbReference type="Pfam" id="PF00651">
    <property type="entry name" value="BTB"/>
    <property type="match status" value="1"/>
</dbReference>
<reference evidence="5 6" key="1">
    <citation type="journal article" date="2019" name="Sci. Rep.">
        <title>Orb-weaving spider Araneus ventricosus genome elucidates the spidroin gene catalogue.</title>
        <authorList>
            <person name="Kono N."/>
            <person name="Nakamura H."/>
            <person name="Ohtoshi R."/>
            <person name="Moran D.A.P."/>
            <person name="Shinohara A."/>
            <person name="Yoshida Y."/>
            <person name="Fujiwara M."/>
            <person name="Mori M."/>
            <person name="Tomita M."/>
            <person name="Arakawa K."/>
        </authorList>
    </citation>
    <scope>NUCLEOTIDE SEQUENCE [LARGE SCALE GENOMIC DNA]</scope>
</reference>
<evidence type="ECO:0000256" key="3">
    <source>
        <dbReference type="ARBA" id="ARBA00023203"/>
    </source>
</evidence>
<evidence type="ECO:0000259" key="4">
    <source>
        <dbReference type="PROSITE" id="PS50097"/>
    </source>
</evidence>
<gene>
    <name evidence="5" type="ORF">AVEN_200770_1</name>
</gene>
<dbReference type="AlphaFoldDB" id="A0A4Y2DW07"/>
<evidence type="ECO:0000313" key="5">
    <source>
        <dbReference type="EMBL" id="GBM21083.1"/>
    </source>
</evidence>
<evidence type="ECO:0000256" key="1">
    <source>
        <dbReference type="ARBA" id="ARBA00022441"/>
    </source>
</evidence>